<evidence type="ECO:0000256" key="1">
    <source>
        <dbReference type="SAM" id="MobiDB-lite"/>
    </source>
</evidence>
<sequence>MPLFRASKAFITKNIRTEADIKEHEHEEKNDKEGDRGTVNEKDGQSGHKQQKKKKNEITRTIRTSSEGIPTFSSPDKSIEHRHVELHAEGVATRVHALCRAFPITPGDLEPKDDTLVVHLDADPKQHQQDEDQERRHQRRSRLG</sequence>
<evidence type="ECO:0000313" key="3">
    <source>
        <dbReference type="Proteomes" id="UP000284706"/>
    </source>
</evidence>
<feature type="region of interest" description="Disordered" evidence="1">
    <location>
        <begin position="120"/>
        <end position="144"/>
    </location>
</feature>
<evidence type="ECO:0000313" key="2">
    <source>
        <dbReference type="EMBL" id="PPQ81416.1"/>
    </source>
</evidence>
<dbReference type="EMBL" id="NHYE01004872">
    <property type="protein sequence ID" value="PPQ81416.1"/>
    <property type="molecule type" value="Genomic_DNA"/>
</dbReference>
<reference evidence="2 3" key="1">
    <citation type="journal article" date="2018" name="Evol. Lett.">
        <title>Horizontal gene cluster transfer increased hallucinogenic mushroom diversity.</title>
        <authorList>
            <person name="Reynolds H.T."/>
            <person name="Vijayakumar V."/>
            <person name="Gluck-Thaler E."/>
            <person name="Korotkin H.B."/>
            <person name="Matheny P.B."/>
            <person name="Slot J.C."/>
        </authorList>
    </citation>
    <scope>NUCLEOTIDE SEQUENCE [LARGE SCALE GENOMIC DNA]</scope>
    <source>
        <strain evidence="2 3">SRW20</strain>
    </source>
</reference>
<accession>A0A409WSG2</accession>
<feature type="compositionally biased region" description="Basic and acidic residues" evidence="1">
    <location>
        <begin position="120"/>
        <end position="135"/>
    </location>
</feature>
<gene>
    <name evidence="2" type="ORF">CVT26_007689</name>
</gene>
<dbReference type="AlphaFoldDB" id="A0A409WSG2"/>
<proteinExistence type="predicted"/>
<keyword evidence="3" id="KW-1185">Reference proteome</keyword>
<dbReference type="InParanoid" id="A0A409WSG2"/>
<comment type="caution">
    <text evidence="2">The sequence shown here is derived from an EMBL/GenBank/DDBJ whole genome shotgun (WGS) entry which is preliminary data.</text>
</comment>
<feature type="region of interest" description="Disordered" evidence="1">
    <location>
        <begin position="17"/>
        <end position="77"/>
    </location>
</feature>
<protein>
    <submittedName>
        <fullName evidence="2">Uncharacterized protein</fullName>
    </submittedName>
</protein>
<organism evidence="2 3">
    <name type="scientific">Gymnopilus dilepis</name>
    <dbReference type="NCBI Taxonomy" id="231916"/>
    <lineage>
        <taxon>Eukaryota</taxon>
        <taxon>Fungi</taxon>
        <taxon>Dikarya</taxon>
        <taxon>Basidiomycota</taxon>
        <taxon>Agaricomycotina</taxon>
        <taxon>Agaricomycetes</taxon>
        <taxon>Agaricomycetidae</taxon>
        <taxon>Agaricales</taxon>
        <taxon>Agaricineae</taxon>
        <taxon>Hymenogastraceae</taxon>
        <taxon>Gymnopilus</taxon>
    </lineage>
</organism>
<feature type="compositionally biased region" description="Basic and acidic residues" evidence="1">
    <location>
        <begin position="17"/>
        <end position="46"/>
    </location>
</feature>
<feature type="compositionally biased region" description="Polar residues" evidence="1">
    <location>
        <begin position="59"/>
        <end position="76"/>
    </location>
</feature>
<name>A0A409WSG2_9AGAR</name>
<dbReference type="Proteomes" id="UP000284706">
    <property type="component" value="Unassembled WGS sequence"/>
</dbReference>